<accession>A0A1H1VXF4</accession>
<protein>
    <submittedName>
        <fullName evidence="2">Site-specific recombinase XerD</fullName>
    </submittedName>
</protein>
<evidence type="ECO:0000313" key="2">
    <source>
        <dbReference type="EMBL" id="SDS89110.1"/>
    </source>
</evidence>
<keyword evidence="3" id="KW-1185">Reference proteome</keyword>
<evidence type="ECO:0000256" key="1">
    <source>
        <dbReference type="ARBA" id="ARBA00023172"/>
    </source>
</evidence>
<organism evidence="2 3">
    <name type="scientific">Pseudomonas asplenii</name>
    <dbReference type="NCBI Taxonomy" id="53407"/>
    <lineage>
        <taxon>Bacteria</taxon>
        <taxon>Pseudomonadati</taxon>
        <taxon>Pseudomonadota</taxon>
        <taxon>Gammaproteobacteria</taxon>
        <taxon>Pseudomonadales</taxon>
        <taxon>Pseudomonadaceae</taxon>
        <taxon>Pseudomonas</taxon>
    </lineage>
</organism>
<dbReference type="CDD" id="cd00397">
    <property type="entry name" value="DNA_BRE_C"/>
    <property type="match status" value="1"/>
</dbReference>
<name>A0A1H1VXF4_9PSED</name>
<proteinExistence type="predicted"/>
<keyword evidence="1" id="KW-0233">DNA recombination</keyword>
<dbReference type="GO" id="GO:0006310">
    <property type="term" value="P:DNA recombination"/>
    <property type="evidence" value="ECO:0007669"/>
    <property type="project" value="UniProtKB-KW"/>
</dbReference>
<dbReference type="GO" id="GO:0003677">
    <property type="term" value="F:DNA binding"/>
    <property type="evidence" value="ECO:0007669"/>
    <property type="project" value="InterPro"/>
</dbReference>
<dbReference type="EMBL" id="LT629777">
    <property type="protein sequence ID" value="SDS89110.1"/>
    <property type="molecule type" value="Genomic_DNA"/>
</dbReference>
<dbReference type="SUPFAM" id="SSF56349">
    <property type="entry name" value="DNA breaking-rejoining enzymes"/>
    <property type="match status" value="1"/>
</dbReference>
<gene>
    <name evidence="2" type="ORF">SAMN05216598_3141</name>
</gene>
<reference evidence="3" key="1">
    <citation type="submission" date="2016-10" db="EMBL/GenBank/DDBJ databases">
        <authorList>
            <person name="Varghese N."/>
            <person name="Submissions S."/>
        </authorList>
    </citation>
    <scope>NUCLEOTIDE SEQUENCE [LARGE SCALE GENOMIC DNA]</scope>
    <source>
        <strain evidence="3">ATCC 23835</strain>
    </source>
</reference>
<dbReference type="AlphaFoldDB" id="A0A1H1VXF4"/>
<dbReference type="GO" id="GO:0015074">
    <property type="term" value="P:DNA integration"/>
    <property type="evidence" value="ECO:0007669"/>
    <property type="project" value="InterPro"/>
</dbReference>
<dbReference type="InterPro" id="IPR013762">
    <property type="entry name" value="Integrase-like_cat_sf"/>
</dbReference>
<dbReference type="Proteomes" id="UP000199524">
    <property type="component" value="Chromosome I"/>
</dbReference>
<evidence type="ECO:0000313" key="3">
    <source>
        <dbReference type="Proteomes" id="UP000199524"/>
    </source>
</evidence>
<dbReference type="Gene3D" id="1.10.443.10">
    <property type="entry name" value="Intergrase catalytic core"/>
    <property type="match status" value="1"/>
</dbReference>
<dbReference type="InterPro" id="IPR011010">
    <property type="entry name" value="DNA_brk_join_enz"/>
</dbReference>
<sequence length="481" mass="54807">MIALLSMPSIVNKTPRKLPVRKYRYVTLPLVSLFRKSNIADDEDGSELKATLVGKYFITPFKGSGGAAEARNVPVILNPDGSIWKHGTLYILARATDFDAPSDQTLKGYAKGLVDYMNTLAQDGVDYLATPKRIGARPTYHYKAELSLKVNLNEIAASTANGRISAVVNFYRWMQGRYDYHPTEALWQEVVRKIPYQDKRGFYRNKPVVTTDLRIKKTTEESTGEYVVDEGKLYPYSQEQQTALIQALVVSGNTEMFLTFLLSIFTGSRLSTTYTIRCSNIMDPENVKTNETAVKVGRGTLVDNKLEKSMVIYIPAWLNALLYAYINSERHKRRAAKASIKNDGEQYVFLTQHGNPYYISKKDTERGQGRPIQEGYSVRQFSSKKLQPLINQTETPFKFRFHNLRACFCMNEIDQKMKGIPNGDADRIYAVLTHVQGRMGHSDITTTQRYFRYREMKNIAIQAQSDFELHLQSLAESYVFS</sequence>